<evidence type="ECO:0000256" key="2">
    <source>
        <dbReference type="ARBA" id="ARBA00022676"/>
    </source>
</evidence>
<dbReference type="InterPro" id="IPR001296">
    <property type="entry name" value="Glyco_trans_1"/>
</dbReference>
<dbReference type="SUPFAM" id="SSF53756">
    <property type="entry name" value="UDP-Glycosyltransferase/glycogen phosphorylase"/>
    <property type="match status" value="1"/>
</dbReference>
<evidence type="ECO:0000256" key="1">
    <source>
        <dbReference type="ARBA" id="ARBA00009481"/>
    </source>
</evidence>
<name>A0AAU7JX01_9MICO</name>
<feature type="domain" description="Glycosyl transferase family 1" evidence="4">
    <location>
        <begin position="189"/>
        <end position="333"/>
    </location>
</feature>
<evidence type="ECO:0000259" key="4">
    <source>
        <dbReference type="Pfam" id="PF00534"/>
    </source>
</evidence>
<dbReference type="Pfam" id="PF13579">
    <property type="entry name" value="Glyco_trans_4_4"/>
    <property type="match status" value="1"/>
</dbReference>
<feature type="domain" description="Glycosyltransferase subfamily 4-like N-terminal" evidence="5">
    <location>
        <begin position="19"/>
        <end position="171"/>
    </location>
</feature>
<proteinExistence type="inferred from homology"/>
<dbReference type="PANTHER" id="PTHR12526:SF640">
    <property type="entry name" value="COLANIC ACID BIOSYNTHESIS GLYCOSYLTRANSFERASE WCAL-RELATED"/>
    <property type="match status" value="1"/>
</dbReference>
<gene>
    <name evidence="6" type="ORF">ABEG17_05015</name>
</gene>
<dbReference type="EC" id="2.4.-.-" evidence="6"/>
<keyword evidence="3 6" id="KW-0808">Transferase</keyword>
<evidence type="ECO:0000313" key="6">
    <source>
        <dbReference type="EMBL" id="XBO44706.1"/>
    </source>
</evidence>
<reference evidence="6" key="1">
    <citation type="submission" date="2024-05" db="EMBL/GenBank/DDBJ databases">
        <authorList>
            <person name="Kim S."/>
            <person name="Heo J."/>
            <person name="Choi H."/>
            <person name="Choi Y."/>
            <person name="Kwon S.-W."/>
            <person name="Kim Y."/>
        </authorList>
    </citation>
    <scope>NUCLEOTIDE SEQUENCE</scope>
    <source>
        <strain evidence="6">KACC 23699</strain>
    </source>
</reference>
<dbReference type="GO" id="GO:0016757">
    <property type="term" value="F:glycosyltransferase activity"/>
    <property type="evidence" value="ECO:0007669"/>
    <property type="project" value="UniProtKB-KW"/>
</dbReference>
<comment type="similarity">
    <text evidence="1">Belongs to the glycosyltransferase group 1 family. Glycosyltransferase 4 subfamily.</text>
</comment>
<organism evidence="6">
    <name type="scientific">Pedococcus sp. KACC 23699</name>
    <dbReference type="NCBI Taxonomy" id="3149228"/>
    <lineage>
        <taxon>Bacteria</taxon>
        <taxon>Bacillati</taxon>
        <taxon>Actinomycetota</taxon>
        <taxon>Actinomycetes</taxon>
        <taxon>Micrococcales</taxon>
        <taxon>Intrasporangiaceae</taxon>
        <taxon>Pedococcus</taxon>
    </lineage>
</organism>
<dbReference type="RefSeq" id="WP_406832190.1">
    <property type="nucleotide sequence ID" value="NZ_CP157483.1"/>
</dbReference>
<keyword evidence="2 6" id="KW-0328">Glycosyltransferase</keyword>
<protein>
    <submittedName>
        <fullName evidence="6">Glycosyltransferase</fullName>
        <ecNumber evidence="6">2.4.-.-</ecNumber>
    </submittedName>
</protein>
<evidence type="ECO:0000259" key="5">
    <source>
        <dbReference type="Pfam" id="PF13579"/>
    </source>
</evidence>
<dbReference type="Gene3D" id="3.40.50.2000">
    <property type="entry name" value="Glycogen Phosphorylase B"/>
    <property type="match status" value="2"/>
</dbReference>
<dbReference type="Pfam" id="PF00534">
    <property type="entry name" value="Glycos_transf_1"/>
    <property type="match status" value="1"/>
</dbReference>
<dbReference type="AlphaFoldDB" id="A0AAU7JX01"/>
<evidence type="ECO:0000256" key="3">
    <source>
        <dbReference type="ARBA" id="ARBA00022679"/>
    </source>
</evidence>
<accession>A0AAU7JX01</accession>
<sequence length="373" mass="40224">MTLRVAFLVDSPSKRAHGNAASRLALGLVQTGRAEVELVSYSDDPAPPWLPDEVAVHRLEADRASRLVPGLATYLRSHAPDVLITRQVHANFAGLASAGAARLRGGWGGHLVLVQDHLVQLAHRSNKLDNKWVARLTYRFADGVIAPSPTVRDNVVRWCSLDAASTALVPNPIPGFGGPVGPPPHRWLVDGGPPVFINVSNMLWFKRVDLLIDAFAEVRRHHDTKLLVLGEGPERAAADERIRALGLTQSAETVGWIDDPLQFATRAWALVHPSDEDGFAQVLTEAMSTGCPVVAADSLGGGPRFVTDSGAFGMLVPRGDRPALVEAMEQMLDPALRSHYSTLGLARAAEMSPTASANALMAFLEALERRRKD</sequence>
<dbReference type="InterPro" id="IPR028098">
    <property type="entry name" value="Glyco_trans_4-like_N"/>
</dbReference>
<dbReference type="PANTHER" id="PTHR12526">
    <property type="entry name" value="GLYCOSYLTRANSFERASE"/>
    <property type="match status" value="1"/>
</dbReference>
<dbReference type="EMBL" id="CP157483">
    <property type="protein sequence ID" value="XBO44706.1"/>
    <property type="molecule type" value="Genomic_DNA"/>
</dbReference>